<accession>A0A2I2KSV5</accession>
<protein>
    <submittedName>
        <fullName evidence="1">Uncharacterized protein</fullName>
    </submittedName>
</protein>
<evidence type="ECO:0000313" key="1">
    <source>
        <dbReference type="EMBL" id="SNQ48719.1"/>
    </source>
</evidence>
<name>A0A2I2KSV5_9ACTN</name>
<gene>
    <name evidence="1" type="ORF">FRACA_2700005</name>
</gene>
<reference evidence="1 2" key="1">
    <citation type="submission" date="2017-06" db="EMBL/GenBank/DDBJ databases">
        <authorList>
            <person name="Kim H.J."/>
            <person name="Triplett B.A."/>
        </authorList>
    </citation>
    <scope>NUCLEOTIDE SEQUENCE [LARGE SCALE GENOMIC DNA]</scope>
    <source>
        <strain evidence="1">FRACA_ARgP5</strain>
    </source>
</reference>
<keyword evidence="2" id="KW-1185">Reference proteome</keyword>
<sequence>MSSHMSSEAGRGRFEPRAVALRRWQRDWESWSVGPEAAAGLRRWSGDPLLVEHCGSVVALLAACGRDRSVAVPVADGRLAALIAFARAGDRAAARVVLERVMPALTAQAATKARRARGATHLGPAGETAGFGEVLAELVGAAWLVICSFPLDRRPRKIAVNVVLDAVYRVFGYRPRIERATVYRELLPDTPVELDGRPAVGAFRGRGASAELLDVLAEGVAGGVDPAQLRLLADLALVGLTQAQVAARGGISDRAVRLRRNAAVRALRAALLPEPSCLDVVVRETDSGSGAS</sequence>
<organism evidence="1 2">
    <name type="scientific">Frankia canadensis</name>
    <dbReference type="NCBI Taxonomy" id="1836972"/>
    <lineage>
        <taxon>Bacteria</taxon>
        <taxon>Bacillati</taxon>
        <taxon>Actinomycetota</taxon>
        <taxon>Actinomycetes</taxon>
        <taxon>Frankiales</taxon>
        <taxon>Frankiaceae</taxon>
        <taxon>Frankia</taxon>
    </lineage>
</organism>
<dbReference type="Proteomes" id="UP000234331">
    <property type="component" value="Unassembled WGS sequence"/>
</dbReference>
<dbReference type="AlphaFoldDB" id="A0A2I2KSV5"/>
<dbReference type="OrthoDB" id="3212956at2"/>
<evidence type="ECO:0000313" key="2">
    <source>
        <dbReference type="Proteomes" id="UP000234331"/>
    </source>
</evidence>
<dbReference type="EMBL" id="FZMO01000191">
    <property type="protein sequence ID" value="SNQ48719.1"/>
    <property type="molecule type" value="Genomic_DNA"/>
</dbReference>
<proteinExistence type="predicted"/>